<evidence type="ECO:0000313" key="2">
    <source>
        <dbReference type="EMBL" id="AXD73627.1"/>
    </source>
</evidence>
<name>A0A344SFI8_SALER</name>
<evidence type="ECO:0000313" key="4">
    <source>
        <dbReference type="Proteomes" id="UP000251994"/>
    </source>
</evidence>
<dbReference type="Proteomes" id="UP000885392">
    <property type="component" value="Unassembled WGS sequence"/>
</dbReference>
<evidence type="ECO:0000259" key="1">
    <source>
        <dbReference type="Pfam" id="PF03235"/>
    </source>
</evidence>
<dbReference type="Proteomes" id="UP000251994">
    <property type="component" value="Chromosome"/>
</dbReference>
<dbReference type="RefSeq" id="WP_154807913.1">
    <property type="nucleotide sequence ID" value="NZ_CP030219.1"/>
</dbReference>
<dbReference type="EMBL" id="RVIJ01000063">
    <property type="protein sequence ID" value="MLW03786.1"/>
    <property type="molecule type" value="Genomic_DNA"/>
</dbReference>
<dbReference type="Pfam" id="PF03235">
    <property type="entry name" value="GmrSD_N"/>
    <property type="match status" value="1"/>
</dbReference>
<accession>A0A344SFI8</accession>
<reference evidence="3" key="2">
    <citation type="submission" date="2018-10" db="EMBL/GenBank/DDBJ databases">
        <authorList>
            <consortium name="PulseNet: The National Subtyping Network for Foodborne Disease Surveillance"/>
            <person name="Tarr C.L."/>
            <person name="Trees E."/>
            <person name="Katz L.S."/>
            <person name="Carleton-Romer H.A."/>
            <person name="Stroika S."/>
            <person name="Kucerova Z."/>
            <person name="Roache K.F."/>
            <person name="Sabol A.L."/>
            <person name="Besser J."/>
            <person name="Gerner-Smidt P."/>
        </authorList>
    </citation>
    <scope>NUCLEOTIDE SEQUENCE [LARGE SCALE GENOMIC DNA]</scope>
    <source>
        <strain evidence="3">PNUSAS038541</strain>
    </source>
</reference>
<sequence length="396" mass="46118">MIIKDTTNKIKSVYEDIKDGELDLRPNFQRGEVWTTKKKKLLIDSILREWYIPPIHTVSIGNGKAEVLDGQQRLSAIRDFLDNQFQIDGFIEPKDDDIVELNGKKFKDLPPDIQRKIERFGITIYEITDYNQGEPNELFYRLNQTIKLTSSEARNAIFGDVRDDMSSFVSYMDELNVDKNILGFSNSRMAYNDLLSRVCLLLEKKSIRYQLSDANLTNRYRNNTSFDNEISTAIKDTIRIFGEFSSYIKDMEINTNLTKASSLNWIYLIACMNISGEEFDNNQIYNAFFNLESAKSHVKINEKIPAEILDFFDIDEQCLRELLMIYIERSSSRVMSIGSIIIRDIIQNFACFRAGINLSYLDEKDYDALDWFSNLMKDKNLDVKYIVEDLSEDWKG</sequence>
<organism evidence="3">
    <name type="scientific">Salmonella enterica</name>
    <name type="common">Salmonella choleraesuis</name>
    <dbReference type="NCBI Taxonomy" id="28901"/>
    <lineage>
        <taxon>Bacteria</taxon>
        <taxon>Pseudomonadati</taxon>
        <taxon>Pseudomonadota</taxon>
        <taxon>Gammaproteobacteria</taxon>
        <taxon>Enterobacterales</taxon>
        <taxon>Enterobacteriaceae</taxon>
        <taxon>Salmonella</taxon>
    </lineage>
</organism>
<dbReference type="AlphaFoldDB" id="A0A344SFI8"/>
<evidence type="ECO:0000313" key="3">
    <source>
        <dbReference type="EMBL" id="MLW03786.1"/>
    </source>
</evidence>
<dbReference type="PANTHER" id="PTHR39639">
    <property type="entry name" value="CHROMOSOME 16, WHOLE GENOME SHOTGUN SEQUENCE"/>
    <property type="match status" value="1"/>
</dbReference>
<proteinExistence type="predicted"/>
<dbReference type="InterPro" id="IPR004919">
    <property type="entry name" value="GmrSD_N"/>
</dbReference>
<protein>
    <submittedName>
        <fullName evidence="3">DUF262 domain-containing protein</fullName>
    </submittedName>
</protein>
<dbReference type="EMBL" id="CP030219">
    <property type="protein sequence ID" value="AXD73627.1"/>
    <property type="molecule type" value="Genomic_DNA"/>
</dbReference>
<gene>
    <name evidence="2" type="ORF">CHC34_23530</name>
    <name evidence="3" type="ORF">EAK82_27215</name>
</gene>
<reference evidence="2 4" key="1">
    <citation type="submission" date="2018-06" db="EMBL/GenBank/DDBJ databases">
        <title>Completed Genome Sequences of 32 Strains from Various Serotypes of Salmonella enterica.</title>
        <authorList>
            <person name="Nash J.H.E."/>
            <person name="Robertson J."/>
            <person name="Bessonov K."/>
        </authorList>
    </citation>
    <scope>NUCLEOTIDE SEQUENCE [LARGE SCALE GENOMIC DNA]</scope>
    <source>
        <strain evidence="2 4">SA20021456</strain>
    </source>
</reference>
<dbReference type="PANTHER" id="PTHR39639:SF1">
    <property type="entry name" value="DUF262 DOMAIN-CONTAINING PROTEIN"/>
    <property type="match status" value="1"/>
</dbReference>
<feature type="domain" description="GmrSD restriction endonucleases N-terminal" evidence="1">
    <location>
        <begin position="11"/>
        <end position="158"/>
    </location>
</feature>